<dbReference type="Proteomes" id="UP001142078">
    <property type="component" value="Unassembled WGS sequence"/>
</dbReference>
<proteinExistence type="predicted"/>
<evidence type="ECO:0000313" key="1">
    <source>
        <dbReference type="EMBL" id="MCR2044721.1"/>
    </source>
</evidence>
<dbReference type="OrthoDB" id="9795264at2"/>
<dbReference type="InterPro" id="IPR021321">
    <property type="entry name" value="DUF2922"/>
</dbReference>
<reference evidence="1" key="1">
    <citation type="submission" date="2022-07" db="EMBL/GenBank/DDBJ databases">
        <title>Enhanced cultured diversity of the mouse gut microbiota enables custom-made synthetic communities.</title>
        <authorList>
            <person name="Afrizal A."/>
        </authorList>
    </citation>
    <scope>NUCLEOTIDE SEQUENCE</scope>
    <source>
        <strain evidence="1">DSM 29482</strain>
    </source>
</reference>
<dbReference type="AlphaFoldDB" id="A0A9X2MPF4"/>
<sequence>MENAKLQMIFKNEEDRRVTFSVDDPKDDLTGEEVRNTMDTIVDTNVFFSAGGNIILPTGARIIRTTIEEMEI</sequence>
<organism evidence="1 2">
    <name type="scientific">Anaerosalibacter massiliensis</name>
    <dbReference type="NCBI Taxonomy" id="1347392"/>
    <lineage>
        <taxon>Bacteria</taxon>
        <taxon>Bacillati</taxon>
        <taxon>Bacillota</taxon>
        <taxon>Tissierellia</taxon>
        <taxon>Tissierellales</taxon>
        <taxon>Sporanaerobacteraceae</taxon>
        <taxon>Anaerosalibacter</taxon>
    </lineage>
</organism>
<evidence type="ECO:0000313" key="2">
    <source>
        <dbReference type="Proteomes" id="UP001142078"/>
    </source>
</evidence>
<protein>
    <submittedName>
        <fullName evidence="1">DUF2922 domain-containing protein</fullName>
    </submittedName>
</protein>
<dbReference type="RefSeq" id="WP_042678723.1">
    <property type="nucleotide sequence ID" value="NZ_CABKTM010000007.1"/>
</dbReference>
<dbReference type="Pfam" id="PF11148">
    <property type="entry name" value="DUF2922"/>
    <property type="match status" value="1"/>
</dbReference>
<gene>
    <name evidence="1" type="ORF">NSA23_11450</name>
</gene>
<accession>A0A9X2MPF4</accession>
<name>A0A9X2MPF4_9FIRM</name>
<keyword evidence="2" id="KW-1185">Reference proteome</keyword>
<dbReference type="EMBL" id="JANJZL010000008">
    <property type="protein sequence ID" value="MCR2044721.1"/>
    <property type="molecule type" value="Genomic_DNA"/>
</dbReference>
<comment type="caution">
    <text evidence="1">The sequence shown here is derived from an EMBL/GenBank/DDBJ whole genome shotgun (WGS) entry which is preliminary data.</text>
</comment>